<dbReference type="InterPro" id="IPR037187">
    <property type="entry name" value="DnaK_N"/>
</dbReference>
<organism evidence="8 9">
    <name type="scientific">Candidatus Abyssobacteria bacterium SURF_17</name>
    <dbReference type="NCBI Taxonomy" id="2093361"/>
    <lineage>
        <taxon>Bacteria</taxon>
        <taxon>Pseudomonadati</taxon>
        <taxon>Candidatus Hydrogenedentota</taxon>
        <taxon>Candidatus Abyssobacteria</taxon>
    </lineage>
</organism>
<dbReference type="PANTHER" id="PTHR33823">
    <property type="entry name" value="RNA POLYMERASE-BINDING TRANSCRIPTION FACTOR DKSA-RELATED"/>
    <property type="match status" value="1"/>
</dbReference>
<evidence type="ECO:0000256" key="2">
    <source>
        <dbReference type="ARBA" id="ARBA00022771"/>
    </source>
</evidence>
<feature type="zinc finger region" description="dksA C4-type" evidence="4">
    <location>
        <begin position="127"/>
        <end position="151"/>
    </location>
</feature>
<dbReference type="AlphaFoldDB" id="A0A419F1Q9"/>
<gene>
    <name evidence="8" type="ORF">C4532_06495</name>
</gene>
<evidence type="ECO:0000256" key="4">
    <source>
        <dbReference type="PROSITE-ProRule" id="PRU00510"/>
    </source>
</evidence>
<name>A0A419F1Q9_9BACT</name>
<dbReference type="EMBL" id="QZKI01000049">
    <property type="protein sequence ID" value="RJP72132.1"/>
    <property type="molecule type" value="Genomic_DNA"/>
</dbReference>
<feature type="region of interest" description="Disordered" evidence="6">
    <location>
        <begin position="1"/>
        <end position="32"/>
    </location>
</feature>
<evidence type="ECO:0000259" key="7">
    <source>
        <dbReference type="Pfam" id="PF01258"/>
    </source>
</evidence>
<keyword evidence="1" id="KW-0479">Metal-binding</keyword>
<dbReference type="Gene3D" id="1.20.120.910">
    <property type="entry name" value="DksA, coiled-coil domain"/>
    <property type="match status" value="1"/>
</dbReference>
<evidence type="ECO:0000256" key="5">
    <source>
        <dbReference type="SAM" id="Coils"/>
    </source>
</evidence>
<evidence type="ECO:0000256" key="3">
    <source>
        <dbReference type="ARBA" id="ARBA00022833"/>
    </source>
</evidence>
<comment type="caution">
    <text evidence="8">The sequence shown here is derived from an EMBL/GenBank/DDBJ whole genome shotgun (WGS) entry which is preliminary data.</text>
</comment>
<sequence length="159" mass="18076">MVRNANVAGTTASRSVHQRSIRRCATGASRSWEEQMNKKALNKLKKHLEDLRAKLNHELEHLSQNNLNRSQRESSGDLSGYSFHMADVGTDNFGREMELSIASGENERLRMIEEALERIEEGTFGKCVTCGNDISVERLEAIPYTRLCIECARESEKKY</sequence>
<protein>
    <submittedName>
        <fullName evidence="8">TraR/DksA family transcriptional regulator</fullName>
    </submittedName>
</protein>
<accession>A0A419F1Q9</accession>
<keyword evidence="3" id="KW-0862">Zinc</keyword>
<evidence type="ECO:0000256" key="1">
    <source>
        <dbReference type="ARBA" id="ARBA00022723"/>
    </source>
</evidence>
<keyword evidence="2" id="KW-0863">Zinc-finger</keyword>
<dbReference type="SUPFAM" id="SSF109635">
    <property type="entry name" value="DnaK suppressor protein DksA, alpha-hairpin domain"/>
    <property type="match status" value="1"/>
</dbReference>
<feature type="coiled-coil region" evidence="5">
    <location>
        <begin position="38"/>
        <end position="65"/>
    </location>
</feature>
<dbReference type="InterPro" id="IPR000962">
    <property type="entry name" value="Znf_DskA_TraR"/>
</dbReference>
<reference evidence="8 9" key="1">
    <citation type="journal article" date="2017" name="ISME J.">
        <title>Energy and carbon metabolisms in a deep terrestrial subsurface fluid microbial community.</title>
        <authorList>
            <person name="Momper L."/>
            <person name="Jungbluth S.P."/>
            <person name="Lee M.D."/>
            <person name="Amend J.P."/>
        </authorList>
    </citation>
    <scope>NUCLEOTIDE SEQUENCE [LARGE SCALE GENOMIC DNA]</scope>
    <source>
        <strain evidence="8">SURF_17</strain>
    </source>
</reference>
<feature type="domain" description="Zinc finger DksA/TraR C4-type" evidence="7">
    <location>
        <begin position="122"/>
        <end position="157"/>
    </location>
</feature>
<dbReference type="GO" id="GO:0008270">
    <property type="term" value="F:zinc ion binding"/>
    <property type="evidence" value="ECO:0007669"/>
    <property type="project" value="UniProtKB-KW"/>
</dbReference>
<keyword evidence="5" id="KW-0175">Coiled coil</keyword>
<evidence type="ECO:0000313" key="8">
    <source>
        <dbReference type="EMBL" id="RJP72132.1"/>
    </source>
</evidence>
<evidence type="ECO:0000256" key="6">
    <source>
        <dbReference type="SAM" id="MobiDB-lite"/>
    </source>
</evidence>
<dbReference type="PANTHER" id="PTHR33823:SF4">
    <property type="entry name" value="GENERAL STRESS PROTEIN 16O"/>
    <property type="match status" value="1"/>
</dbReference>
<dbReference type="SUPFAM" id="SSF57716">
    <property type="entry name" value="Glucocorticoid receptor-like (DNA-binding domain)"/>
    <property type="match status" value="1"/>
</dbReference>
<proteinExistence type="predicted"/>
<dbReference type="PROSITE" id="PS51128">
    <property type="entry name" value="ZF_DKSA_2"/>
    <property type="match status" value="1"/>
</dbReference>
<evidence type="ECO:0000313" key="9">
    <source>
        <dbReference type="Proteomes" id="UP000285961"/>
    </source>
</evidence>
<dbReference type="Pfam" id="PF01258">
    <property type="entry name" value="zf-dskA_traR"/>
    <property type="match status" value="1"/>
</dbReference>
<dbReference type="Proteomes" id="UP000285961">
    <property type="component" value="Unassembled WGS sequence"/>
</dbReference>